<feature type="compositionally biased region" description="Basic and acidic residues" evidence="1">
    <location>
        <begin position="289"/>
        <end position="304"/>
    </location>
</feature>
<gene>
    <name evidence="2" type="ORF">Hamer_G029302</name>
</gene>
<dbReference type="EMBL" id="JAHLQT010027180">
    <property type="protein sequence ID" value="KAG7162729.1"/>
    <property type="molecule type" value="Genomic_DNA"/>
</dbReference>
<keyword evidence="3" id="KW-1185">Reference proteome</keyword>
<comment type="caution">
    <text evidence="2">The sequence shown here is derived from an EMBL/GenBank/DDBJ whole genome shotgun (WGS) entry which is preliminary data.</text>
</comment>
<dbReference type="Proteomes" id="UP000747542">
    <property type="component" value="Unassembled WGS sequence"/>
</dbReference>
<feature type="compositionally biased region" description="Basic and acidic residues" evidence="1">
    <location>
        <begin position="324"/>
        <end position="339"/>
    </location>
</feature>
<dbReference type="AlphaFoldDB" id="A0A8J5K0E2"/>
<feature type="region of interest" description="Disordered" evidence="1">
    <location>
        <begin position="269"/>
        <end position="339"/>
    </location>
</feature>
<feature type="region of interest" description="Disordered" evidence="1">
    <location>
        <begin position="1"/>
        <end position="43"/>
    </location>
</feature>
<evidence type="ECO:0000313" key="2">
    <source>
        <dbReference type="EMBL" id="KAG7162729.1"/>
    </source>
</evidence>
<accession>A0A8J5K0E2</accession>
<name>A0A8J5K0E2_HOMAM</name>
<proteinExistence type="predicted"/>
<feature type="compositionally biased region" description="Basic residues" evidence="1">
    <location>
        <begin position="1"/>
        <end position="14"/>
    </location>
</feature>
<organism evidence="2 3">
    <name type="scientific">Homarus americanus</name>
    <name type="common">American lobster</name>
    <dbReference type="NCBI Taxonomy" id="6706"/>
    <lineage>
        <taxon>Eukaryota</taxon>
        <taxon>Metazoa</taxon>
        <taxon>Ecdysozoa</taxon>
        <taxon>Arthropoda</taxon>
        <taxon>Crustacea</taxon>
        <taxon>Multicrustacea</taxon>
        <taxon>Malacostraca</taxon>
        <taxon>Eumalacostraca</taxon>
        <taxon>Eucarida</taxon>
        <taxon>Decapoda</taxon>
        <taxon>Pleocyemata</taxon>
        <taxon>Astacidea</taxon>
        <taxon>Nephropoidea</taxon>
        <taxon>Nephropidae</taxon>
        <taxon>Homarus</taxon>
    </lineage>
</organism>
<evidence type="ECO:0000256" key="1">
    <source>
        <dbReference type="SAM" id="MobiDB-lite"/>
    </source>
</evidence>
<feature type="non-terminal residue" evidence="2">
    <location>
        <position position="1"/>
    </location>
</feature>
<sequence length="368" mass="40199">QHSHHKLNPQKKSPRAAEARSGRRTRRTTVDRRSGDGSASAALRRETIVENNLRSFNGKRIEMRSGECIRRENNAATRVEYSYATLGHVRFHLLKLGGFVWVAWDPEGIGRRSRPAVAVREIGRTGFHVAETKERHLPAEPQPAIKGTLGFDAHGPSARLLRRNKSSRLKSPLLPGVLIGIILRRSASTETEASLDRVSGGVGFGPRPLAVIVEGIVRNAVRRDVSSKFRSGLLVAGRAGGRRYDVPGGVVVVVVGHPTGVRNVIFVRTGDSTDPGRGRRSNRGCGGARRYESETARTVGARERSGRRHSGTEDEDARPLRTKTPVDARGRCSGTREERHTPECGKTLVNAEGDTHQCRAGAIVLKTI</sequence>
<reference evidence="2" key="1">
    <citation type="journal article" date="2021" name="Sci. Adv.">
        <title>The American lobster genome reveals insights on longevity, neural, and immune adaptations.</title>
        <authorList>
            <person name="Polinski J.M."/>
            <person name="Zimin A.V."/>
            <person name="Clark K.F."/>
            <person name="Kohn A.B."/>
            <person name="Sadowski N."/>
            <person name="Timp W."/>
            <person name="Ptitsyn A."/>
            <person name="Khanna P."/>
            <person name="Romanova D.Y."/>
            <person name="Williams P."/>
            <person name="Greenwood S.J."/>
            <person name="Moroz L.L."/>
            <person name="Walt D.R."/>
            <person name="Bodnar A.G."/>
        </authorList>
    </citation>
    <scope>NUCLEOTIDE SEQUENCE</scope>
    <source>
        <strain evidence="2">GMGI-L3</strain>
    </source>
</reference>
<protein>
    <submittedName>
        <fullName evidence="2">Uncharacterized protein</fullName>
    </submittedName>
</protein>
<evidence type="ECO:0000313" key="3">
    <source>
        <dbReference type="Proteomes" id="UP000747542"/>
    </source>
</evidence>